<dbReference type="CDD" id="cd17394">
    <property type="entry name" value="MFS_FucP_like"/>
    <property type="match status" value="1"/>
</dbReference>
<feature type="transmembrane region" description="Helical" evidence="6">
    <location>
        <begin position="50"/>
        <end position="70"/>
    </location>
</feature>
<comment type="caution">
    <text evidence="8">The sequence shown here is derived from an EMBL/GenBank/DDBJ whole genome shotgun (WGS) entry which is preliminary data.</text>
</comment>
<keyword evidence="2" id="KW-1003">Cell membrane</keyword>
<keyword evidence="9" id="KW-1185">Reference proteome</keyword>
<evidence type="ECO:0000259" key="7">
    <source>
        <dbReference type="PROSITE" id="PS50850"/>
    </source>
</evidence>
<dbReference type="Proteomes" id="UP000567293">
    <property type="component" value="Unassembled WGS sequence"/>
</dbReference>
<comment type="subcellular location">
    <subcellularLocation>
        <location evidence="1">Cell inner membrane</location>
        <topology evidence="1">Multi-pass membrane protein</topology>
    </subcellularLocation>
</comment>
<evidence type="ECO:0000256" key="6">
    <source>
        <dbReference type="SAM" id="Phobius"/>
    </source>
</evidence>
<dbReference type="PANTHER" id="PTHR43702">
    <property type="entry name" value="L-FUCOSE-PROTON SYMPORTER"/>
    <property type="match status" value="1"/>
</dbReference>
<dbReference type="PANTHER" id="PTHR43702:SF3">
    <property type="entry name" value="PROTEIN TSGA"/>
    <property type="match status" value="1"/>
</dbReference>
<dbReference type="InterPro" id="IPR011701">
    <property type="entry name" value="MFS"/>
</dbReference>
<keyword evidence="4 6" id="KW-1133">Transmembrane helix</keyword>
<feature type="transmembrane region" description="Helical" evidence="6">
    <location>
        <begin position="198"/>
        <end position="217"/>
    </location>
</feature>
<evidence type="ECO:0000256" key="4">
    <source>
        <dbReference type="ARBA" id="ARBA00022989"/>
    </source>
</evidence>
<feature type="transmembrane region" description="Helical" evidence="6">
    <location>
        <begin position="337"/>
        <end position="359"/>
    </location>
</feature>
<feature type="transmembrane region" description="Helical" evidence="6">
    <location>
        <begin position="313"/>
        <end position="331"/>
    </location>
</feature>
<dbReference type="AlphaFoldDB" id="A0A7V8NMS6"/>
<evidence type="ECO:0000313" key="9">
    <source>
        <dbReference type="Proteomes" id="UP000567293"/>
    </source>
</evidence>
<dbReference type="InterPro" id="IPR020846">
    <property type="entry name" value="MFS_dom"/>
</dbReference>
<dbReference type="Pfam" id="PF07690">
    <property type="entry name" value="MFS_1"/>
    <property type="match status" value="1"/>
</dbReference>
<dbReference type="EMBL" id="JACDQQ010000290">
    <property type="protein sequence ID" value="MBA0083920.1"/>
    <property type="molecule type" value="Genomic_DNA"/>
</dbReference>
<dbReference type="SUPFAM" id="SSF103473">
    <property type="entry name" value="MFS general substrate transporter"/>
    <property type="match status" value="1"/>
</dbReference>
<dbReference type="InterPro" id="IPR036259">
    <property type="entry name" value="MFS_trans_sf"/>
</dbReference>
<dbReference type="GO" id="GO:0005886">
    <property type="term" value="C:plasma membrane"/>
    <property type="evidence" value="ECO:0007669"/>
    <property type="project" value="UniProtKB-SubCell"/>
</dbReference>
<feature type="non-terminal residue" evidence="8">
    <location>
        <position position="364"/>
    </location>
</feature>
<feature type="domain" description="Major facilitator superfamily (MFS) profile" evidence="7">
    <location>
        <begin position="16"/>
        <end position="364"/>
    </location>
</feature>
<protein>
    <submittedName>
        <fullName evidence="8">L-fucose:H+ symporter permease</fullName>
    </submittedName>
</protein>
<accession>A0A7V8NMS6</accession>
<gene>
    <name evidence="8" type="primary">fucP</name>
    <name evidence="8" type="ORF">HRJ53_02895</name>
</gene>
<evidence type="ECO:0000256" key="1">
    <source>
        <dbReference type="ARBA" id="ARBA00004429"/>
    </source>
</evidence>
<evidence type="ECO:0000256" key="5">
    <source>
        <dbReference type="ARBA" id="ARBA00023136"/>
    </source>
</evidence>
<keyword evidence="3 6" id="KW-0812">Transmembrane</keyword>
<reference evidence="8" key="1">
    <citation type="submission" date="2020-06" db="EMBL/GenBank/DDBJ databases">
        <title>Legume-microbial interactions unlock mineral nutrients during tropical forest succession.</title>
        <authorList>
            <person name="Epihov D.Z."/>
        </authorList>
    </citation>
    <scope>NUCLEOTIDE SEQUENCE [LARGE SCALE GENOMIC DNA]</scope>
    <source>
        <strain evidence="8">Pan2503</strain>
    </source>
</reference>
<feature type="transmembrane region" description="Helical" evidence="6">
    <location>
        <begin position="12"/>
        <end position="30"/>
    </location>
</feature>
<evidence type="ECO:0000256" key="2">
    <source>
        <dbReference type="ARBA" id="ARBA00022475"/>
    </source>
</evidence>
<sequence>MASASAPLTERKYVLPFILITSLFFLWAFGVNLNDVLIPQFKSAFSLSDFQSSFIQIAFFGGYFLAALVAGRLMEQIGYRLGILIGLFLCATGALLFVPAGSLGVYGLFLLSSFVLACGQSFLEVAANPYATMLGAPESGERRLNFAQSFNAVGAVVALLVVGPLILTAKVPSATELRRLSPAALQAYRASQTATVRIPYLVIGGIFLLVAALLYFAHLPEIREQASSEQAGAAASWRGVLSHQHLVRGVIAQFLYVGAQVGVGSFVIRFVMHAEAFLGPRAAARYLQLHLVGFMIGRFTGSALMKSIRASRLLAIFALGALLSAVVATSTSGAIPIYAVVSIGFFHSIMFPTIFALGIKNLGP</sequence>
<keyword evidence="5 6" id="KW-0472">Membrane</keyword>
<feature type="transmembrane region" description="Helical" evidence="6">
    <location>
        <begin position="144"/>
        <end position="167"/>
    </location>
</feature>
<evidence type="ECO:0000313" key="8">
    <source>
        <dbReference type="EMBL" id="MBA0083920.1"/>
    </source>
</evidence>
<dbReference type="NCBIfam" id="TIGR00885">
    <property type="entry name" value="fucP"/>
    <property type="match status" value="1"/>
</dbReference>
<dbReference type="GO" id="GO:0015535">
    <property type="term" value="F:fucose:proton symporter activity"/>
    <property type="evidence" value="ECO:0007669"/>
    <property type="project" value="InterPro"/>
</dbReference>
<feature type="transmembrane region" description="Helical" evidence="6">
    <location>
        <begin position="77"/>
        <end position="97"/>
    </location>
</feature>
<organism evidence="8 9">
    <name type="scientific">Candidatus Acidiferrum panamense</name>
    <dbReference type="NCBI Taxonomy" id="2741543"/>
    <lineage>
        <taxon>Bacteria</taxon>
        <taxon>Pseudomonadati</taxon>
        <taxon>Acidobacteriota</taxon>
        <taxon>Terriglobia</taxon>
        <taxon>Candidatus Acidiferrales</taxon>
        <taxon>Candidatus Acidiferrum</taxon>
    </lineage>
</organism>
<evidence type="ECO:0000256" key="3">
    <source>
        <dbReference type="ARBA" id="ARBA00022692"/>
    </source>
</evidence>
<feature type="transmembrane region" description="Helical" evidence="6">
    <location>
        <begin position="246"/>
        <end position="271"/>
    </location>
</feature>
<dbReference type="InterPro" id="IPR005275">
    <property type="entry name" value="Lfuc_symporter_FucP"/>
</dbReference>
<dbReference type="InterPro" id="IPR050375">
    <property type="entry name" value="MFS_TsgA-like"/>
</dbReference>
<name>A0A7V8NMS6_9BACT</name>
<dbReference type="PROSITE" id="PS50850">
    <property type="entry name" value="MFS"/>
    <property type="match status" value="1"/>
</dbReference>
<proteinExistence type="predicted"/>
<dbReference type="Gene3D" id="1.20.1250.20">
    <property type="entry name" value="MFS general substrate transporter like domains"/>
    <property type="match status" value="2"/>
</dbReference>